<feature type="compositionally biased region" description="Basic and acidic residues" evidence="1">
    <location>
        <begin position="20"/>
        <end position="32"/>
    </location>
</feature>
<sequence length="355" mass="37778">MSQNDSLSINSTQPTTGSAVKHDGKSYLEPHLHPPPVHVPRPNVAPASLTSTSKKWNTDSLGTRLAVDAASATTAAALICPIVTIIDRAIIEKAAKGLAIRQSLTASFKGLITRPHRFLVSTPFLLIYTLYSCTYLTANVIDTVVSITNDKAFSHVSAGPVKFASTAIVNMSICVYKDSRFAKIFGAQGQQPQSAPRSSTPTAGPSPATCHPTRHLGSAPKIPKISLGLFGLRDSLTIFASFNVPQLISPHIPDFLASTPSSKTSLAQFTIPATVQLFSTPLHLLGLDLYNRQPPGGLPAVDRWARVKRDWLPSCIARIGRILPAYGVGGVVNTKLRGGLMGSLETSASKKEAIL</sequence>
<feature type="region of interest" description="Disordered" evidence="1">
    <location>
        <begin position="1"/>
        <end position="51"/>
    </location>
</feature>
<feature type="compositionally biased region" description="Polar residues" evidence="1">
    <location>
        <begin position="1"/>
        <end position="18"/>
    </location>
</feature>
<evidence type="ECO:0000313" key="3">
    <source>
        <dbReference type="Proteomes" id="UP001219355"/>
    </source>
</evidence>
<keyword evidence="3" id="KW-1185">Reference proteome</keyword>
<evidence type="ECO:0000313" key="2">
    <source>
        <dbReference type="EMBL" id="WEW59345.1"/>
    </source>
</evidence>
<gene>
    <name evidence="2" type="ORF">PRK78_004815</name>
</gene>
<dbReference type="PANTHER" id="PTHR37845:SF1">
    <property type="entry name" value="SEQUENCE ORPHAN"/>
    <property type="match status" value="1"/>
</dbReference>
<dbReference type="Proteomes" id="UP001219355">
    <property type="component" value="Chromosome 3"/>
</dbReference>
<feature type="compositionally biased region" description="Polar residues" evidence="1">
    <location>
        <begin position="189"/>
        <end position="203"/>
    </location>
</feature>
<accession>A0AAF0DM72</accession>
<evidence type="ECO:0008006" key="4">
    <source>
        <dbReference type="Google" id="ProtNLM"/>
    </source>
</evidence>
<dbReference type="GO" id="GO:0005739">
    <property type="term" value="C:mitochondrion"/>
    <property type="evidence" value="ECO:0007669"/>
    <property type="project" value="TreeGrafter"/>
</dbReference>
<feature type="region of interest" description="Disordered" evidence="1">
    <location>
        <begin position="189"/>
        <end position="217"/>
    </location>
</feature>
<protein>
    <recommendedName>
        <fullName evidence="4">Sequence orphan</fullName>
    </recommendedName>
</protein>
<organism evidence="2 3">
    <name type="scientific">Emydomyces testavorans</name>
    <dbReference type="NCBI Taxonomy" id="2070801"/>
    <lineage>
        <taxon>Eukaryota</taxon>
        <taxon>Fungi</taxon>
        <taxon>Dikarya</taxon>
        <taxon>Ascomycota</taxon>
        <taxon>Pezizomycotina</taxon>
        <taxon>Eurotiomycetes</taxon>
        <taxon>Eurotiomycetidae</taxon>
        <taxon>Onygenales</taxon>
        <taxon>Nannizziopsiaceae</taxon>
        <taxon>Emydomyces</taxon>
    </lineage>
</organism>
<reference evidence="2" key="1">
    <citation type="submission" date="2023-03" db="EMBL/GenBank/DDBJ databases">
        <title>Emydomyces testavorans Genome Sequence.</title>
        <authorList>
            <person name="Hoyer L."/>
        </authorList>
    </citation>
    <scope>NUCLEOTIDE SEQUENCE</scope>
    <source>
        <strain evidence="2">16-2883</strain>
    </source>
</reference>
<evidence type="ECO:0000256" key="1">
    <source>
        <dbReference type="SAM" id="MobiDB-lite"/>
    </source>
</evidence>
<dbReference type="InterPro" id="IPR038781">
    <property type="entry name" value="C365.16-ike"/>
</dbReference>
<dbReference type="AlphaFoldDB" id="A0AAF0DM72"/>
<dbReference type="EMBL" id="CP120629">
    <property type="protein sequence ID" value="WEW59345.1"/>
    <property type="molecule type" value="Genomic_DNA"/>
</dbReference>
<proteinExistence type="predicted"/>
<name>A0AAF0DM72_9EURO</name>
<dbReference type="PANTHER" id="PTHR37845">
    <property type="entry name" value="SEQUENCE ORPHAN"/>
    <property type="match status" value="1"/>
</dbReference>